<evidence type="ECO:0000256" key="1">
    <source>
        <dbReference type="SAM" id="Phobius"/>
    </source>
</evidence>
<dbReference type="InterPro" id="IPR022704">
    <property type="entry name" value="DUF2746"/>
</dbReference>
<keyword evidence="3" id="KW-1185">Reference proteome</keyword>
<reference evidence="2 3" key="1">
    <citation type="submission" date="2022-08" db="EMBL/GenBank/DDBJ databases">
        <authorList>
            <person name="Somphong A."/>
            <person name="Phongsopitanun W."/>
        </authorList>
    </citation>
    <scope>NUCLEOTIDE SEQUENCE [LARGE SCALE GENOMIC DNA]</scope>
    <source>
        <strain evidence="2 3">LP11</strain>
    </source>
</reference>
<name>A0ABT2AXV7_9ACTN</name>
<sequence length="118" mass="12718">MTTSLALDPSVQVAAVTAGGTVAVALVGVVIELLRRQASALNEVREHAAEARDQVANTHSTNLRDDLDAVAHRIDRVLALQERHSEDIAALRADIAHERRERLAVAERLDDHMATSAA</sequence>
<feature type="transmembrane region" description="Helical" evidence="1">
    <location>
        <begin position="12"/>
        <end position="34"/>
    </location>
</feature>
<accession>A0ABT2AXV7</accession>
<proteinExistence type="predicted"/>
<organism evidence="2 3">
    <name type="scientific">Streptomyces pyxinicus</name>
    <dbReference type="NCBI Taxonomy" id="2970331"/>
    <lineage>
        <taxon>Bacteria</taxon>
        <taxon>Bacillati</taxon>
        <taxon>Actinomycetota</taxon>
        <taxon>Actinomycetes</taxon>
        <taxon>Kitasatosporales</taxon>
        <taxon>Streptomycetaceae</taxon>
        <taxon>Streptomyces</taxon>
    </lineage>
</organism>
<evidence type="ECO:0000313" key="3">
    <source>
        <dbReference type="Proteomes" id="UP001205612"/>
    </source>
</evidence>
<dbReference type="RefSeq" id="WP_258777459.1">
    <property type="nucleotide sequence ID" value="NZ_JANUGP010000004.1"/>
</dbReference>
<gene>
    <name evidence="2" type="ORF">NX794_07580</name>
</gene>
<keyword evidence="1" id="KW-1133">Transmembrane helix</keyword>
<dbReference type="EMBL" id="JANUGP010000004">
    <property type="protein sequence ID" value="MCS0601091.1"/>
    <property type="molecule type" value="Genomic_DNA"/>
</dbReference>
<keyword evidence="1" id="KW-0812">Transmembrane</keyword>
<dbReference type="Proteomes" id="UP001205612">
    <property type="component" value="Unassembled WGS sequence"/>
</dbReference>
<dbReference type="Pfam" id="PF10874">
    <property type="entry name" value="DUF2746"/>
    <property type="match status" value="1"/>
</dbReference>
<comment type="caution">
    <text evidence="2">The sequence shown here is derived from an EMBL/GenBank/DDBJ whole genome shotgun (WGS) entry which is preliminary data.</text>
</comment>
<evidence type="ECO:0000313" key="2">
    <source>
        <dbReference type="EMBL" id="MCS0601091.1"/>
    </source>
</evidence>
<protein>
    <submittedName>
        <fullName evidence="2">DUF2746 domain-containing protein</fullName>
    </submittedName>
</protein>
<keyword evidence="1" id="KW-0472">Membrane</keyword>